<protein>
    <recommendedName>
        <fullName evidence="1">UPF0260 protein FHR99_000747</fullName>
    </recommendedName>
</protein>
<dbReference type="AlphaFoldDB" id="A0A7W4W2Z0"/>
<accession>A0A7W4W2Z0</accession>
<keyword evidence="3" id="KW-1185">Reference proteome</keyword>
<dbReference type="NCBIfam" id="NF003501">
    <property type="entry name" value="PRK05170.1-5"/>
    <property type="match status" value="1"/>
</dbReference>
<evidence type="ECO:0000313" key="3">
    <source>
        <dbReference type="Proteomes" id="UP000537130"/>
    </source>
</evidence>
<sequence>MEKFWETKALSDMTATEWESLCDGCGKCCLHKLEDEDTGDIYYTRVACQWLDVETCQCSHYAERLEKEPTCVKLTPNDVDDLQWLPESCSYRRLQDGRGLPEWHHLVCGDRNRVHEEGHSIMGLCVSERHVHPDGLEEHIVHWVN</sequence>
<dbReference type="PIRSF" id="PIRSF006173">
    <property type="entry name" value="UCP006173"/>
    <property type="match status" value="1"/>
</dbReference>
<comment type="similarity">
    <text evidence="1">Belongs to the UPF0260 family.</text>
</comment>
<gene>
    <name evidence="2" type="ORF">FHR99_000747</name>
</gene>
<dbReference type="NCBIfam" id="NF003507">
    <property type="entry name" value="PRK05170.2-5"/>
    <property type="match status" value="1"/>
</dbReference>
<evidence type="ECO:0000256" key="1">
    <source>
        <dbReference type="HAMAP-Rule" id="MF_00676"/>
    </source>
</evidence>
<dbReference type="InterPro" id="IPR005358">
    <property type="entry name" value="Puta_zinc/iron-chelating_dom"/>
</dbReference>
<dbReference type="EMBL" id="JACHWY010000001">
    <property type="protein sequence ID" value="MBB3046511.1"/>
    <property type="molecule type" value="Genomic_DNA"/>
</dbReference>
<dbReference type="InterPro" id="IPR008228">
    <property type="entry name" value="UCP006173"/>
</dbReference>
<proteinExistence type="inferred from homology"/>
<evidence type="ECO:0000313" key="2">
    <source>
        <dbReference type="EMBL" id="MBB3046511.1"/>
    </source>
</evidence>
<dbReference type="Pfam" id="PF03692">
    <property type="entry name" value="CxxCxxCC"/>
    <property type="match status" value="1"/>
</dbReference>
<reference evidence="2 3" key="1">
    <citation type="submission" date="2020-08" db="EMBL/GenBank/DDBJ databases">
        <title>Genomic Encyclopedia of Type Strains, Phase III (KMG-III): the genomes of soil and plant-associated and newly described type strains.</title>
        <authorList>
            <person name="Whitman W."/>
        </authorList>
    </citation>
    <scope>NUCLEOTIDE SEQUENCE [LARGE SCALE GENOMIC DNA]</scope>
    <source>
        <strain evidence="2 3">CECT 8654</strain>
    </source>
</reference>
<dbReference type="PANTHER" id="PTHR37421:SF1">
    <property type="entry name" value="UPF0260 PROTEIN YCGN"/>
    <property type="match status" value="1"/>
</dbReference>
<dbReference type="PANTHER" id="PTHR37421">
    <property type="entry name" value="UPF0260 PROTEIN YCGN"/>
    <property type="match status" value="1"/>
</dbReference>
<name>A0A7W4W2Z0_9GAMM</name>
<organism evidence="2 3">
    <name type="scientific">Litorivivens lipolytica</name>
    <dbReference type="NCBI Taxonomy" id="1524264"/>
    <lineage>
        <taxon>Bacteria</taxon>
        <taxon>Pseudomonadati</taxon>
        <taxon>Pseudomonadota</taxon>
        <taxon>Gammaproteobacteria</taxon>
        <taxon>Litorivivens</taxon>
    </lineage>
</organism>
<dbReference type="Proteomes" id="UP000537130">
    <property type="component" value="Unassembled WGS sequence"/>
</dbReference>
<comment type="caution">
    <text evidence="2">The sequence shown here is derived from an EMBL/GenBank/DDBJ whole genome shotgun (WGS) entry which is preliminary data.</text>
</comment>
<dbReference type="HAMAP" id="MF_00676">
    <property type="entry name" value="UPF0260"/>
    <property type="match status" value="1"/>
</dbReference>